<proteinExistence type="predicted"/>
<accession>A0AAD4D1P3</accession>
<dbReference type="AlphaFoldDB" id="A0AAD4D1P3"/>
<gene>
    <name evidence="1" type="ORF">BGZ95_007747</name>
</gene>
<sequence length="70" mass="7461">MSCSTSQTSNTDVDTILSLINSGRRAKGIKQLGRGDQSIAMLATPEMTPCLLALNQGILDPNNFPNVLKV</sequence>
<evidence type="ECO:0000313" key="1">
    <source>
        <dbReference type="EMBL" id="KAG0249001.1"/>
    </source>
</evidence>
<keyword evidence="2" id="KW-1185">Reference proteome</keyword>
<feature type="non-terminal residue" evidence="1">
    <location>
        <position position="70"/>
    </location>
</feature>
<protein>
    <submittedName>
        <fullName evidence="1">Uncharacterized protein</fullName>
    </submittedName>
</protein>
<comment type="caution">
    <text evidence="1">The sequence shown here is derived from an EMBL/GenBank/DDBJ whole genome shotgun (WGS) entry which is preliminary data.</text>
</comment>
<dbReference type="Proteomes" id="UP001194580">
    <property type="component" value="Unassembled WGS sequence"/>
</dbReference>
<organism evidence="1 2">
    <name type="scientific">Linnemannia exigua</name>
    <dbReference type="NCBI Taxonomy" id="604196"/>
    <lineage>
        <taxon>Eukaryota</taxon>
        <taxon>Fungi</taxon>
        <taxon>Fungi incertae sedis</taxon>
        <taxon>Mucoromycota</taxon>
        <taxon>Mortierellomycotina</taxon>
        <taxon>Mortierellomycetes</taxon>
        <taxon>Mortierellales</taxon>
        <taxon>Mortierellaceae</taxon>
        <taxon>Linnemannia</taxon>
    </lineage>
</organism>
<reference evidence="1" key="1">
    <citation type="journal article" date="2020" name="Fungal Divers.">
        <title>Resolving the Mortierellaceae phylogeny through synthesis of multi-gene phylogenetics and phylogenomics.</title>
        <authorList>
            <person name="Vandepol N."/>
            <person name="Liber J."/>
            <person name="Desiro A."/>
            <person name="Na H."/>
            <person name="Kennedy M."/>
            <person name="Barry K."/>
            <person name="Grigoriev I.V."/>
            <person name="Miller A.N."/>
            <person name="O'Donnell K."/>
            <person name="Stajich J.E."/>
            <person name="Bonito G."/>
        </authorList>
    </citation>
    <scope>NUCLEOTIDE SEQUENCE</scope>
    <source>
        <strain evidence="1">NRRL 28262</strain>
    </source>
</reference>
<name>A0AAD4D1P3_9FUNG</name>
<dbReference type="EMBL" id="JAAAIL010003867">
    <property type="protein sequence ID" value="KAG0249001.1"/>
    <property type="molecule type" value="Genomic_DNA"/>
</dbReference>
<evidence type="ECO:0000313" key="2">
    <source>
        <dbReference type="Proteomes" id="UP001194580"/>
    </source>
</evidence>